<dbReference type="AlphaFoldDB" id="A0A8S3BVI4"/>
<reference evidence="1" key="1">
    <citation type="submission" date="2021-02" db="EMBL/GenBank/DDBJ databases">
        <authorList>
            <person name="Nowell W R."/>
        </authorList>
    </citation>
    <scope>NUCLEOTIDE SEQUENCE</scope>
</reference>
<dbReference type="InterPro" id="IPR036420">
    <property type="entry name" value="BRCT_dom_sf"/>
</dbReference>
<gene>
    <name evidence="1" type="ORF">GIL414_LOCUS48792</name>
</gene>
<sequence length="101" mass="11830">EILLFNKCEFFLYGQFHTYKKEDLADLVKITGATLLKREPKLHRINSDTDLNNSNQSIMTYIIYESSIPDILLDNNVIKHIKLLDFLACIDYYNTQGRLDN</sequence>
<dbReference type="Proteomes" id="UP000681720">
    <property type="component" value="Unassembled WGS sequence"/>
</dbReference>
<comment type="caution">
    <text evidence="1">The sequence shown here is derived from an EMBL/GenBank/DDBJ whole genome shotgun (WGS) entry which is preliminary data.</text>
</comment>
<accession>A0A8S3BVI4</accession>
<evidence type="ECO:0000313" key="2">
    <source>
        <dbReference type="Proteomes" id="UP000681720"/>
    </source>
</evidence>
<feature type="non-terminal residue" evidence="1">
    <location>
        <position position="1"/>
    </location>
</feature>
<name>A0A8S3BVI4_9BILA</name>
<dbReference type="Gene3D" id="3.40.50.10190">
    <property type="entry name" value="BRCT domain"/>
    <property type="match status" value="1"/>
</dbReference>
<proteinExistence type="predicted"/>
<organism evidence="1 2">
    <name type="scientific">Rotaria magnacalcarata</name>
    <dbReference type="NCBI Taxonomy" id="392030"/>
    <lineage>
        <taxon>Eukaryota</taxon>
        <taxon>Metazoa</taxon>
        <taxon>Spiralia</taxon>
        <taxon>Gnathifera</taxon>
        <taxon>Rotifera</taxon>
        <taxon>Eurotatoria</taxon>
        <taxon>Bdelloidea</taxon>
        <taxon>Philodinida</taxon>
        <taxon>Philodinidae</taxon>
        <taxon>Rotaria</taxon>
    </lineage>
</organism>
<evidence type="ECO:0000313" key="1">
    <source>
        <dbReference type="EMBL" id="CAF4838335.1"/>
    </source>
</evidence>
<protein>
    <submittedName>
        <fullName evidence="1">Uncharacterized protein</fullName>
    </submittedName>
</protein>
<dbReference type="EMBL" id="CAJOBJ010159017">
    <property type="protein sequence ID" value="CAF4838335.1"/>
    <property type="molecule type" value="Genomic_DNA"/>
</dbReference>